<organism evidence="4 5">
    <name type="scientific">Cylindrodendrum hubeiense</name>
    <dbReference type="NCBI Taxonomy" id="595255"/>
    <lineage>
        <taxon>Eukaryota</taxon>
        <taxon>Fungi</taxon>
        <taxon>Dikarya</taxon>
        <taxon>Ascomycota</taxon>
        <taxon>Pezizomycotina</taxon>
        <taxon>Sordariomycetes</taxon>
        <taxon>Hypocreomycetidae</taxon>
        <taxon>Hypocreales</taxon>
        <taxon>Nectriaceae</taxon>
        <taxon>Cylindrodendrum</taxon>
    </lineage>
</organism>
<dbReference type="Pfam" id="PF24883">
    <property type="entry name" value="NPHP3_N"/>
    <property type="match status" value="1"/>
</dbReference>
<dbReference type="InterPro" id="IPR056693">
    <property type="entry name" value="DUF7791"/>
</dbReference>
<dbReference type="PANTHER" id="PTHR10039:SF5">
    <property type="entry name" value="NACHT DOMAIN-CONTAINING PROTEIN"/>
    <property type="match status" value="1"/>
</dbReference>
<evidence type="ECO:0000259" key="3">
    <source>
        <dbReference type="Pfam" id="PF25053"/>
    </source>
</evidence>
<dbReference type="SUPFAM" id="SSF52540">
    <property type="entry name" value="P-loop containing nucleoside triphosphate hydrolases"/>
    <property type="match status" value="1"/>
</dbReference>
<dbReference type="AlphaFoldDB" id="A0A9P5HFZ4"/>
<name>A0A9P5HFZ4_9HYPO</name>
<feature type="domain" description="DUF7791" evidence="3">
    <location>
        <begin position="543"/>
        <end position="707"/>
    </location>
</feature>
<protein>
    <recommendedName>
        <fullName evidence="6">NACHT domain-containing protein</fullName>
    </recommendedName>
</protein>
<feature type="domain" description="Nephrocystin 3-like N-terminal" evidence="2">
    <location>
        <begin position="268"/>
        <end position="433"/>
    </location>
</feature>
<dbReference type="OrthoDB" id="443402at2759"/>
<evidence type="ECO:0008006" key="6">
    <source>
        <dbReference type="Google" id="ProtNLM"/>
    </source>
</evidence>
<keyword evidence="1" id="KW-0677">Repeat</keyword>
<dbReference type="Pfam" id="PF25053">
    <property type="entry name" value="DUF7791"/>
    <property type="match status" value="1"/>
</dbReference>
<dbReference type="InterPro" id="IPR056884">
    <property type="entry name" value="NPHP3-like_N"/>
</dbReference>
<dbReference type="Gene3D" id="3.40.50.300">
    <property type="entry name" value="P-loop containing nucleotide triphosphate hydrolases"/>
    <property type="match status" value="1"/>
</dbReference>
<dbReference type="Proteomes" id="UP000722485">
    <property type="component" value="Unassembled WGS sequence"/>
</dbReference>
<proteinExistence type="predicted"/>
<evidence type="ECO:0000256" key="1">
    <source>
        <dbReference type="ARBA" id="ARBA00022737"/>
    </source>
</evidence>
<evidence type="ECO:0000313" key="4">
    <source>
        <dbReference type="EMBL" id="KAF7557225.1"/>
    </source>
</evidence>
<comment type="caution">
    <text evidence="4">The sequence shown here is derived from an EMBL/GenBank/DDBJ whole genome shotgun (WGS) entry which is preliminary data.</text>
</comment>
<dbReference type="EMBL" id="JAANBB010000006">
    <property type="protein sequence ID" value="KAF7557225.1"/>
    <property type="molecule type" value="Genomic_DNA"/>
</dbReference>
<keyword evidence="5" id="KW-1185">Reference proteome</keyword>
<accession>A0A9P5HFZ4</accession>
<evidence type="ECO:0000313" key="5">
    <source>
        <dbReference type="Proteomes" id="UP000722485"/>
    </source>
</evidence>
<evidence type="ECO:0000259" key="2">
    <source>
        <dbReference type="Pfam" id="PF24883"/>
    </source>
</evidence>
<dbReference type="InterPro" id="IPR027417">
    <property type="entry name" value="P-loop_NTPase"/>
</dbReference>
<gene>
    <name evidence="4" type="ORF">G7Z17_g764</name>
</gene>
<sequence>MDPVSAIGLASSLVQLVSFIGTLISKSREIHRAADGSLVENDDLATITRTLEGQTRRIAVQASSLRQASQETAQDLLQLCDGVRGLTKELIAKIGALKSDGSGSRWDSFRLALKGVWGEQDITDLVRRLERYRQQIDSILLANLQERLKVFSDTAADRNAKIEENFAKVLQSLQPGSKWQKELMETARQAAQAQTPIGAIQLNDFSASLSAGAAHDRNNFQRMRMLQSLKFADMRDRYERISEAHQKTFDWVFHEHGDAEEDMGGSWDNFSDWLMSNNPLYWITGKPGSGKSTLMKYLSDDKRLETHLRVWKGDNPLFISRFFFWNSGTTLQMSRIGLLQSLLYQTLSESLGDISLIFPDRWEHQEYFGYDGRPWSWTEISSGFKKLVADKSKYFFFLIDGLDEFDGDCSELADFLLGTTSKESNVKLCLASRPWLVFEDAFRTRPSLRMEDLTSIDIRLFTSDQLAANPMFAQLQENDPKNALVLIEEVVEKSSGVFLWVRLVVKSLLEGLQDGDTMDHLSARLFLIPRDLGDLFRKILSDLDAAYFEQASLIFQTVRASHVPWREISLESAKFVDTEEVETSDQNRDNWSPLALFTLSFVGEDPARALSAEYGEPMSWKQQCYHSERMRRRLNSRCKGLLEAPQYEKSGPNTKVQYLHRTVKDFLEEDGVRDLLASGSKDTFNAHLALCSALIRHTKAISPKEDDEDNQGMEIFSELIRQFIVQSHWLERRGQPEYVPFLDEMDKVTEAILGVGDPGIQVDSNLPHWTKRVDPHVGRRCQVYSLFDYAVIRSLTHYVQAKIVAGYIFPSNPNRGYLTSYAIEKGNQEIINLLEASDDTVYLPSQPSQAYRQESTADIWAPSDNPGRAMNLERPVTPVKEVIETKTGFRHKIKTSWIGRPFGRK</sequence>
<reference evidence="4" key="1">
    <citation type="submission" date="2020-03" db="EMBL/GenBank/DDBJ databases">
        <title>Draft Genome Sequence of Cylindrodendrum hubeiense.</title>
        <authorList>
            <person name="Buettner E."/>
            <person name="Kellner H."/>
        </authorList>
    </citation>
    <scope>NUCLEOTIDE SEQUENCE</scope>
    <source>
        <strain evidence="4">IHI 201604</strain>
    </source>
</reference>
<dbReference type="PANTHER" id="PTHR10039">
    <property type="entry name" value="AMELOGENIN"/>
    <property type="match status" value="1"/>
</dbReference>